<dbReference type="Gene3D" id="3.30.470.20">
    <property type="entry name" value="ATP-grasp fold, B domain"/>
    <property type="match status" value="1"/>
</dbReference>
<dbReference type="SUPFAM" id="SSF56059">
    <property type="entry name" value="Glutathione synthetase ATP-binding domain-like"/>
    <property type="match status" value="1"/>
</dbReference>
<dbReference type="Pfam" id="PF00289">
    <property type="entry name" value="Biotin_carb_N"/>
    <property type="match status" value="1"/>
</dbReference>
<accession>A0A974PBQ2</accession>
<evidence type="ECO:0000313" key="20">
    <source>
        <dbReference type="Proteomes" id="UP000595841"/>
    </source>
</evidence>
<proteinExistence type="predicted"/>
<dbReference type="SMART" id="SM00878">
    <property type="entry name" value="Biotin_carb_C"/>
    <property type="match status" value="1"/>
</dbReference>
<keyword evidence="16" id="KW-0443">Lipid metabolism</keyword>
<dbReference type="EC" id="6.3.4.14" evidence="4 16"/>
<evidence type="ECO:0000256" key="7">
    <source>
        <dbReference type="ARBA" id="ARBA00022723"/>
    </source>
</evidence>
<dbReference type="GO" id="GO:0006633">
    <property type="term" value="P:fatty acid biosynthetic process"/>
    <property type="evidence" value="ECO:0007669"/>
    <property type="project" value="UniProtKB-KW"/>
</dbReference>
<dbReference type="KEGG" id="pson:JI735_31160"/>
<dbReference type="SMART" id="SM01209">
    <property type="entry name" value="GARS_A"/>
    <property type="match status" value="1"/>
</dbReference>
<evidence type="ECO:0000256" key="1">
    <source>
        <dbReference type="ARBA" id="ARBA00003761"/>
    </source>
</evidence>
<dbReference type="SUPFAM" id="SSF51246">
    <property type="entry name" value="Rudiment single hybrid motif"/>
    <property type="match status" value="1"/>
</dbReference>
<keyword evidence="12 16" id="KW-0275">Fatty acid biosynthesis</keyword>
<protein>
    <recommendedName>
        <fullName evidence="4 16">Biotin carboxylase</fullName>
        <ecNumber evidence="4 16">6.3.4.14</ecNumber>
    </recommendedName>
    <alternativeName>
        <fullName evidence="16">Acetyl-coenzyme A carboxylase biotin carboxylase subunit A</fullName>
    </alternativeName>
</protein>
<dbReference type="InterPro" id="IPR051602">
    <property type="entry name" value="ACC_Biotin_Carboxylase"/>
</dbReference>
<evidence type="ECO:0000256" key="5">
    <source>
        <dbReference type="ARBA" id="ARBA00022516"/>
    </source>
</evidence>
<evidence type="ECO:0000259" key="17">
    <source>
        <dbReference type="PROSITE" id="PS50975"/>
    </source>
</evidence>
<keyword evidence="9 16" id="KW-0276">Fatty acid metabolism</keyword>
<evidence type="ECO:0000256" key="13">
    <source>
        <dbReference type="ARBA" id="ARBA00023267"/>
    </source>
</evidence>
<dbReference type="PROSITE" id="PS50975">
    <property type="entry name" value="ATP_GRASP"/>
    <property type="match status" value="1"/>
</dbReference>
<keyword evidence="13 16" id="KW-0092">Biotin</keyword>
<keyword evidence="10 15" id="KW-0067">ATP-binding</keyword>
<evidence type="ECO:0000313" key="19">
    <source>
        <dbReference type="EMBL" id="QQZ60856.1"/>
    </source>
</evidence>
<feature type="domain" description="Biotin carboxylation" evidence="18">
    <location>
        <begin position="2"/>
        <end position="447"/>
    </location>
</feature>
<feature type="domain" description="ATP-grasp" evidence="17">
    <location>
        <begin position="121"/>
        <end position="318"/>
    </location>
</feature>
<comment type="pathway">
    <text evidence="2 16">Lipid metabolism; malonyl-CoA biosynthesis; malonyl-CoA from acetyl-CoA: step 1/1.</text>
</comment>
<dbReference type="InterPro" id="IPR011054">
    <property type="entry name" value="Rudment_hybrid_motif"/>
</dbReference>
<dbReference type="InterPro" id="IPR005482">
    <property type="entry name" value="Biotin_COase_C"/>
</dbReference>
<dbReference type="GO" id="GO:0005524">
    <property type="term" value="F:ATP binding"/>
    <property type="evidence" value="ECO:0007669"/>
    <property type="project" value="UniProtKB-UniRule"/>
</dbReference>
<keyword evidence="6 16" id="KW-0436">Ligase</keyword>
<keyword evidence="20" id="KW-1185">Reference proteome</keyword>
<reference evidence="19 20" key="1">
    <citation type="submission" date="2021-01" db="EMBL/GenBank/DDBJ databases">
        <title>Whole genome sequence of Paenibacillus sonchi LMG 24727 for comparative genomics.</title>
        <authorList>
            <person name="Lee G."/>
            <person name="Kim M.-J."/>
            <person name="Lim K."/>
            <person name="Shin J.-H."/>
        </authorList>
    </citation>
    <scope>NUCLEOTIDE SEQUENCE [LARGE SCALE GENOMIC DNA]</scope>
    <source>
        <strain evidence="19 20">LMG 24727</strain>
    </source>
</reference>
<dbReference type="RefSeq" id="WP_039838521.1">
    <property type="nucleotide sequence ID" value="NZ_CP068595.1"/>
</dbReference>
<dbReference type="Proteomes" id="UP000595841">
    <property type="component" value="Chromosome"/>
</dbReference>
<sequence>MNIQKVLIANRGEIAVRIIRACRELGISTVAVYSEPDRDSLHVRLADEAYCIGPMPSKDSYLNFTNIMSVATLTECDAVHPGYGFLAENADFAEICESCNITFIGPSPEAITRMGDKAVAKETMKRAGVPIIPGSDGLVGDVEEAVMLGRDIGYPIIVKATAGGGGKGIRIAEDEESLVKQITAAQQEAQKAFGNAGVYLEKFLTGMKHVEIQIIADNHGNVVHLGERDCSVQRRRQKLIEEAPCSVLTPEIREAMGQAAVRAAQAVNYSGAGTLEFLLGPDGQFYFMEMNTRIQVEHPVTEMVTGVDLIKEMISVAEGNPLSFTQEDIKINGWSIECRINAEDPERNFMPSPGKIGFYLPPGGLGVRVDSAAYPGYTISPFYDSMIAKLIVWAPTRREAIAKMKRALSEFAVEGIHTTISFHQKLLEHPVFLDGNFDIKFLEEYEI</sequence>
<evidence type="ECO:0000256" key="2">
    <source>
        <dbReference type="ARBA" id="ARBA00004956"/>
    </source>
</evidence>
<name>A0A974PBQ2_9BACL</name>
<evidence type="ECO:0000259" key="18">
    <source>
        <dbReference type="PROSITE" id="PS50979"/>
    </source>
</evidence>
<dbReference type="PROSITE" id="PS00866">
    <property type="entry name" value="CPSASE_1"/>
    <property type="match status" value="1"/>
</dbReference>
<evidence type="ECO:0000256" key="9">
    <source>
        <dbReference type="ARBA" id="ARBA00022832"/>
    </source>
</evidence>
<dbReference type="EMBL" id="CP068595">
    <property type="protein sequence ID" value="QQZ60856.1"/>
    <property type="molecule type" value="Genomic_DNA"/>
</dbReference>
<keyword evidence="5 16" id="KW-0444">Lipid biosynthesis</keyword>
<dbReference type="FunFam" id="3.30.1490.20:FF:000018">
    <property type="entry name" value="Biotin carboxylase"/>
    <property type="match status" value="1"/>
</dbReference>
<dbReference type="PANTHER" id="PTHR48095:SF2">
    <property type="entry name" value="BIOTIN CARBOXYLASE, CHLOROPLASTIC"/>
    <property type="match status" value="1"/>
</dbReference>
<dbReference type="PANTHER" id="PTHR48095">
    <property type="entry name" value="PYRUVATE CARBOXYLASE SUBUNIT A"/>
    <property type="match status" value="1"/>
</dbReference>
<evidence type="ECO:0000256" key="8">
    <source>
        <dbReference type="ARBA" id="ARBA00022741"/>
    </source>
</evidence>
<evidence type="ECO:0000256" key="3">
    <source>
        <dbReference type="ARBA" id="ARBA00011750"/>
    </source>
</evidence>
<evidence type="ECO:0000256" key="14">
    <source>
        <dbReference type="ARBA" id="ARBA00048600"/>
    </source>
</evidence>
<dbReference type="FunFam" id="3.40.50.20:FF:000010">
    <property type="entry name" value="Propionyl-CoA carboxylase subunit alpha"/>
    <property type="match status" value="1"/>
</dbReference>
<dbReference type="NCBIfam" id="NF006367">
    <property type="entry name" value="PRK08591.1"/>
    <property type="match status" value="1"/>
</dbReference>
<dbReference type="InterPro" id="IPR016185">
    <property type="entry name" value="PreATP-grasp_dom_sf"/>
</dbReference>
<gene>
    <name evidence="19" type="primary">accC</name>
    <name evidence="19" type="ORF">JI735_31160</name>
</gene>
<dbReference type="InterPro" id="IPR005481">
    <property type="entry name" value="BC-like_N"/>
</dbReference>
<evidence type="ECO:0000256" key="4">
    <source>
        <dbReference type="ARBA" id="ARBA00013263"/>
    </source>
</evidence>
<dbReference type="NCBIfam" id="TIGR00514">
    <property type="entry name" value="accC"/>
    <property type="match status" value="1"/>
</dbReference>
<dbReference type="GO" id="GO:0004075">
    <property type="term" value="F:biotin carboxylase activity"/>
    <property type="evidence" value="ECO:0007669"/>
    <property type="project" value="UniProtKB-EC"/>
</dbReference>
<dbReference type="Pfam" id="PF02786">
    <property type="entry name" value="CPSase_L_D2"/>
    <property type="match status" value="1"/>
</dbReference>
<dbReference type="PROSITE" id="PS50979">
    <property type="entry name" value="BC"/>
    <property type="match status" value="1"/>
</dbReference>
<evidence type="ECO:0000256" key="11">
    <source>
        <dbReference type="ARBA" id="ARBA00022842"/>
    </source>
</evidence>
<organism evidence="19 20">
    <name type="scientific">Paenibacillus sonchi</name>
    <dbReference type="NCBI Taxonomy" id="373687"/>
    <lineage>
        <taxon>Bacteria</taxon>
        <taxon>Bacillati</taxon>
        <taxon>Bacillota</taxon>
        <taxon>Bacilli</taxon>
        <taxon>Bacillales</taxon>
        <taxon>Paenibacillaceae</taxon>
        <taxon>Paenibacillus</taxon>
        <taxon>Paenibacillus sonchi group</taxon>
    </lineage>
</organism>
<comment type="catalytic activity">
    <reaction evidence="14 16">
        <text>N(6)-biotinyl-L-lysyl-[protein] + hydrogencarbonate + ATP = N(6)-carboxybiotinyl-L-lysyl-[protein] + ADP + phosphate + H(+)</text>
        <dbReference type="Rhea" id="RHEA:13501"/>
        <dbReference type="Rhea" id="RHEA-COMP:10505"/>
        <dbReference type="Rhea" id="RHEA-COMP:10506"/>
        <dbReference type="ChEBI" id="CHEBI:15378"/>
        <dbReference type="ChEBI" id="CHEBI:17544"/>
        <dbReference type="ChEBI" id="CHEBI:30616"/>
        <dbReference type="ChEBI" id="CHEBI:43474"/>
        <dbReference type="ChEBI" id="CHEBI:83144"/>
        <dbReference type="ChEBI" id="CHEBI:83145"/>
        <dbReference type="ChEBI" id="CHEBI:456216"/>
        <dbReference type="EC" id="6.3.4.14"/>
    </reaction>
</comment>
<dbReference type="InterPro" id="IPR011764">
    <property type="entry name" value="Biotin_carboxylation_dom"/>
</dbReference>
<dbReference type="Pfam" id="PF02785">
    <property type="entry name" value="Biotin_carb_C"/>
    <property type="match status" value="1"/>
</dbReference>
<evidence type="ECO:0000256" key="16">
    <source>
        <dbReference type="RuleBase" id="RU365063"/>
    </source>
</evidence>
<evidence type="ECO:0000256" key="15">
    <source>
        <dbReference type="PROSITE-ProRule" id="PRU00409"/>
    </source>
</evidence>
<evidence type="ECO:0000256" key="10">
    <source>
        <dbReference type="ARBA" id="ARBA00022840"/>
    </source>
</evidence>
<comment type="function">
    <text evidence="1 16">This protein is a component of the acetyl coenzyme A carboxylase complex; first, biotin carboxylase catalyzes the carboxylation of the carrier protein and then the transcarboxylase transfers the carboxyl group to form malonyl-CoA.</text>
</comment>
<dbReference type="GO" id="GO:0046872">
    <property type="term" value="F:metal ion binding"/>
    <property type="evidence" value="ECO:0007669"/>
    <property type="project" value="UniProtKB-KW"/>
</dbReference>
<evidence type="ECO:0000256" key="12">
    <source>
        <dbReference type="ARBA" id="ARBA00023160"/>
    </source>
</evidence>
<comment type="subunit">
    <text evidence="3 16">Acetyl-CoA carboxylase is a heterohexamer of biotin carboxyl carrier protein, biotin carboxylase and the two subunits of carboxyl transferase in a 2:2 complex.</text>
</comment>
<dbReference type="SUPFAM" id="SSF52440">
    <property type="entry name" value="PreATP-grasp domain"/>
    <property type="match status" value="1"/>
</dbReference>
<dbReference type="AlphaFoldDB" id="A0A974PBQ2"/>
<dbReference type="InterPro" id="IPR005479">
    <property type="entry name" value="CPAse_ATP-bd"/>
</dbReference>
<dbReference type="FunFam" id="3.30.470.20:FF:000028">
    <property type="entry name" value="Methylcrotonoyl-CoA carboxylase subunit alpha, mitochondrial"/>
    <property type="match status" value="1"/>
</dbReference>
<keyword evidence="11" id="KW-0460">Magnesium</keyword>
<keyword evidence="7" id="KW-0479">Metal-binding</keyword>
<dbReference type="InterPro" id="IPR011761">
    <property type="entry name" value="ATP-grasp"/>
</dbReference>
<dbReference type="PROSITE" id="PS00867">
    <property type="entry name" value="CPSASE_2"/>
    <property type="match status" value="1"/>
</dbReference>
<evidence type="ECO:0000256" key="6">
    <source>
        <dbReference type="ARBA" id="ARBA00022598"/>
    </source>
</evidence>
<keyword evidence="8 15" id="KW-0547">Nucleotide-binding</keyword>
<dbReference type="InterPro" id="IPR004549">
    <property type="entry name" value="Acetyl_CoA_COase_biotin_COase"/>
</dbReference>